<dbReference type="PANTHER" id="PTHR35273:SF2">
    <property type="entry name" value="ALPHA-GALACTOSIDASE"/>
    <property type="match status" value="1"/>
</dbReference>
<dbReference type="Pfam" id="PF03537">
    <property type="entry name" value="Glyco_hydro_114"/>
    <property type="match status" value="1"/>
</dbReference>
<sequence length="172" mass="19320">GVIDIDLFDTDEATIADFKSSKQVICYFSAGSREDWRPDAADFKDVGKGLEGWEGENWVDIKSENVRNVMRKRIKMAADKGCTAVDPDNVDGFVSQDGFGYDESAYVDYIKFLANEAKSHNLAIGLKNAVSIIPDVIDFVQFAVNEQCHEYEECAEYKPFTDANKAVFNIEY</sequence>
<name>A0A2T2NCZ1_CORCC</name>
<evidence type="ECO:0000313" key="5">
    <source>
        <dbReference type="Proteomes" id="UP000240883"/>
    </source>
</evidence>
<dbReference type="OrthoDB" id="2108802at2759"/>
<evidence type="ECO:0000256" key="1">
    <source>
        <dbReference type="ARBA" id="ARBA00001255"/>
    </source>
</evidence>
<keyword evidence="5" id="KW-1185">Reference proteome</keyword>
<reference evidence="4 5" key="1">
    <citation type="journal article" date="2018" name="Front. Microbiol.">
        <title>Genome-Wide Analysis of Corynespora cassiicola Leaf Fall Disease Putative Effectors.</title>
        <authorList>
            <person name="Lopez D."/>
            <person name="Ribeiro S."/>
            <person name="Label P."/>
            <person name="Fumanal B."/>
            <person name="Venisse J.S."/>
            <person name="Kohler A."/>
            <person name="de Oliveira R.R."/>
            <person name="Labutti K."/>
            <person name="Lipzen A."/>
            <person name="Lail K."/>
            <person name="Bauer D."/>
            <person name="Ohm R.A."/>
            <person name="Barry K.W."/>
            <person name="Spatafora J."/>
            <person name="Grigoriev I.V."/>
            <person name="Martin F.M."/>
            <person name="Pujade-Renaud V."/>
        </authorList>
    </citation>
    <scope>NUCLEOTIDE SEQUENCE [LARGE SCALE GENOMIC DNA]</scope>
    <source>
        <strain evidence="4 5">Philippines</strain>
    </source>
</reference>
<accession>A0A2T2NCZ1</accession>
<dbReference type="SUPFAM" id="SSF51445">
    <property type="entry name" value="(Trans)glycosidases"/>
    <property type="match status" value="1"/>
</dbReference>
<gene>
    <name evidence="4" type="ORF">BS50DRAFT_477471</name>
</gene>
<dbReference type="GO" id="GO:0004557">
    <property type="term" value="F:alpha-galactosidase activity"/>
    <property type="evidence" value="ECO:0007669"/>
    <property type="project" value="UniProtKB-EC"/>
</dbReference>
<protein>
    <recommendedName>
        <fullName evidence="2">alpha-galactosidase</fullName>
        <ecNumber evidence="2">3.2.1.22</ecNumber>
    </recommendedName>
</protein>
<feature type="non-terminal residue" evidence="4">
    <location>
        <position position="1"/>
    </location>
</feature>
<proteinExistence type="predicted"/>
<comment type="catalytic activity">
    <reaction evidence="1">
        <text>Hydrolysis of terminal, non-reducing alpha-D-galactose residues in alpha-D-galactosides, including galactose oligosaccharides, galactomannans and galactolipids.</text>
        <dbReference type="EC" id="3.2.1.22"/>
    </reaction>
</comment>
<evidence type="ECO:0000256" key="2">
    <source>
        <dbReference type="ARBA" id="ARBA00012755"/>
    </source>
</evidence>
<dbReference type="Proteomes" id="UP000240883">
    <property type="component" value="Unassembled WGS sequence"/>
</dbReference>
<feature type="non-terminal residue" evidence="4">
    <location>
        <position position="172"/>
    </location>
</feature>
<organism evidence="4 5">
    <name type="scientific">Corynespora cassiicola Philippines</name>
    <dbReference type="NCBI Taxonomy" id="1448308"/>
    <lineage>
        <taxon>Eukaryota</taxon>
        <taxon>Fungi</taxon>
        <taxon>Dikarya</taxon>
        <taxon>Ascomycota</taxon>
        <taxon>Pezizomycotina</taxon>
        <taxon>Dothideomycetes</taxon>
        <taxon>Pleosporomycetidae</taxon>
        <taxon>Pleosporales</taxon>
        <taxon>Corynesporascaceae</taxon>
        <taxon>Corynespora</taxon>
    </lineage>
</organism>
<evidence type="ECO:0000259" key="3">
    <source>
        <dbReference type="Pfam" id="PF03537"/>
    </source>
</evidence>
<dbReference type="InterPro" id="IPR017853">
    <property type="entry name" value="GH"/>
</dbReference>
<dbReference type="EC" id="3.2.1.22" evidence="2"/>
<dbReference type="AlphaFoldDB" id="A0A2T2NCZ1"/>
<dbReference type="EMBL" id="KZ678140">
    <property type="protein sequence ID" value="PSN63249.1"/>
    <property type="molecule type" value="Genomic_DNA"/>
</dbReference>
<dbReference type="InterPro" id="IPR013785">
    <property type="entry name" value="Aldolase_TIM"/>
</dbReference>
<dbReference type="InterPro" id="IPR004352">
    <property type="entry name" value="GH114_TIM-barrel"/>
</dbReference>
<dbReference type="PANTHER" id="PTHR35273">
    <property type="entry name" value="ALPHA-1,4 POLYGALACTOSAMINIDASE, PUTATIVE (AFU_ORTHOLOGUE AFUA_3G07890)-RELATED"/>
    <property type="match status" value="1"/>
</dbReference>
<feature type="domain" description="Glycoside-hydrolase family GH114 TIM-barrel" evidence="3">
    <location>
        <begin position="2"/>
        <end position="172"/>
    </location>
</feature>
<dbReference type="Gene3D" id="3.20.20.70">
    <property type="entry name" value="Aldolase class I"/>
    <property type="match status" value="1"/>
</dbReference>
<evidence type="ECO:0000313" key="4">
    <source>
        <dbReference type="EMBL" id="PSN63249.1"/>
    </source>
</evidence>